<sequence>MNMSRTLQIISRLISAQGIIFLVKAVISAVFGASRQRRFVVKGAPVLRCDYQIQWSLPTRSRIKSTFYRKLNHVNEDVRRRTSISVSVTEEVPTDNPETAILLAGEMALTDNRVQRFLLAMAESGRLHIVYPDSVGLPEPGLVTVLAGIEANAEGRNCLLRLRQLGIACDWLSASYDVDLEEVPLREACVRQAMPKEAKDELEYTHIRLPSGPVFHQSALSMQRRPLRILTYRWHVPHQYELYKLDAEFTLISDLGEDSCRWWDFGQRPLPDNAHFVKWQEIDEEQFDLAILHFDEHVLDTPLKDAAVGLHWGESFRFLMRHLTIPRVAICHGTPQAADAPYDMEESEANREAFVELLKNTMVVVNSHQAQAEWGFHQSRVIWHGFDPQEFPGREITGQHEQRILTLPRNDFAQRPAYRGVNILEYVANKVTTPFEQLAVPEPNLLLEGDAYARAKFTHYINTLHGFDIYFNPTLHSPMPRTRGESMLCGLATVNLNSHDVDHFINNCVNGFYADSAEELTDQINYLLVNTERSWKIGLAGRRTAIELFHIKRFLGDWRQLIRATLGSSVI</sequence>
<name>A0A1T2KSA8_9GAMM</name>
<organism evidence="1 2">
    <name type="scientific">Solemya velesiana gill symbiont</name>
    <dbReference type="NCBI Taxonomy" id="1918948"/>
    <lineage>
        <taxon>Bacteria</taxon>
        <taxon>Pseudomonadati</taxon>
        <taxon>Pseudomonadota</taxon>
        <taxon>Gammaproteobacteria</taxon>
        <taxon>sulfur-oxidizing symbionts</taxon>
    </lineage>
</organism>
<evidence type="ECO:0000313" key="2">
    <source>
        <dbReference type="Proteomes" id="UP000190896"/>
    </source>
</evidence>
<protein>
    <recommendedName>
        <fullName evidence="3">Glycosyltransferase family 1 protein</fullName>
    </recommendedName>
</protein>
<dbReference type="OrthoDB" id="5123492at2"/>
<dbReference type="RefSeq" id="WP_078487946.1">
    <property type="nucleotide sequence ID" value="NZ_MPRJ01000078.1"/>
</dbReference>
<dbReference type="EMBL" id="MPRJ01000078">
    <property type="protein sequence ID" value="OOZ35759.1"/>
    <property type="molecule type" value="Genomic_DNA"/>
</dbReference>
<proteinExistence type="predicted"/>
<evidence type="ECO:0000313" key="1">
    <source>
        <dbReference type="EMBL" id="OOZ35759.1"/>
    </source>
</evidence>
<gene>
    <name evidence="1" type="ORF">BOW51_10395</name>
</gene>
<evidence type="ECO:0008006" key="3">
    <source>
        <dbReference type="Google" id="ProtNLM"/>
    </source>
</evidence>
<comment type="caution">
    <text evidence="1">The sequence shown here is derived from an EMBL/GenBank/DDBJ whole genome shotgun (WGS) entry which is preliminary data.</text>
</comment>
<accession>A0A1T2KSA8</accession>
<dbReference type="AlphaFoldDB" id="A0A1T2KSA8"/>
<dbReference type="SUPFAM" id="SSF53756">
    <property type="entry name" value="UDP-Glycosyltransferase/glycogen phosphorylase"/>
    <property type="match status" value="1"/>
</dbReference>
<dbReference type="Gene3D" id="3.40.50.2000">
    <property type="entry name" value="Glycogen Phosphorylase B"/>
    <property type="match status" value="1"/>
</dbReference>
<keyword evidence="2" id="KW-1185">Reference proteome</keyword>
<dbReference type="Proteomes" id="UP000190896">
    <property type="component" value="Unassembled WGS sequence"/>
</dbReference>
<reference evidence="1 2" key="1">
    <citation type="submission" date="2016-11" db="EMBL/GenBank/DDBJ databases">
        <title>Mixed transmission modes and dynamic genome evolution in an obligate animal-bacterial symbiosis.</title>
        <authorList>
            <person name="Russell S.L."/>
            <person name="Corbett-Detig R.B."/>
            <person name="Cavanaugh C.M."/>
        </authorList>
    </citation>
    <scope>NUCLEOTIDE SEQUENCE [LARGE SCALE GENOMIC DNA]</scope>
    <source>
        <strain evidence="1">Se-Cadez</strain>
    </source>
</reference>